<comment type="caution">
    <text evidence="2">The sequence shown here is derived from an EMBL/GenBank/DDBJ whole genome shotgun (WGS) entry which is preliminary data.</text>
</comment>
<keyword evidence="3" id="KW-1185">Reference proteome</keyword>
<reference evidence="2 3" key="1">
    <citation type="journal article" date="2013" name="Mar. Genomics">
        <title>Expression of sulfatases in Rhodopirellula baltica and the diversity of sulfatases in the genus Rhodopirellula.</title>
        <authorList>
            <person name="Wegner C.E."/>
            <person name="Richter-Heitmann T."/>
            <person name="Klindworth A."/>
            <person name="Klockow C."/>
            <person name="Richter M."/>
            <person name="Achstetter T."/>
            <person name="Glockner F.O."/>
            <person name="Harder J."/>
        </authorList>
    </citation>
    <scope>NUCLEOTIDE SEQUENCE [LARGE SCALE GENOMIC DNA]</scope>
    <source>
        <strain evidence="2 3">SM41</strain>
    </source>
</reference>
<evidence type="ECO:0000256" key="1">
    <source>
        <dbReference type="SAM" id="MobiDB-lite"/>
    </source>
</evidence>
<dbReference type="AlphaFoldDB" id="M5TVV3"/>
<evidence type="ECO:0000313" key="2">
    <source>
        <dbReference type="EMBL" id="EMI53300.1"/>
    </source>
</evidence>
<dbReference type="Proteomes" id="UP000011885">
    <property type="component" value="Unassembled WGS sequence"/>
</dbReference>
<evidence type="ECO:0000313" key="3">
    <source>
        <dbReference type="Proteomes" id="UP000011885"/>
    </source>
</evidence>
<protein>
    <submittedName>
        <fullName evidence="2">Uncharacterized protein</fullName>
    </submittedName>
</protein>
<organism evidence="2 3">
    <name type="scientific">Rhodopirellula sallentina SM41</name>
    <dbReference type="NCBI Taxonomy" id="1263870"/>
    <lineage>
        <taxon>Bacteria</taxon>
        <taxon>Pseudomonadati</taxon>
        <taxon>Planctomycetota</taxon>
        <taxon>Planctomycetia</taxon>
        <taxon>Pirellulales</taxon>
        <taxon>Pirellulaceae</taxon>
        <taxon>Rhodopirellula</taxon>
    </lineage>
</organism>
<proteinExistence type="predicted"/>
<feature type="region of interest" description="Disordered" evidence="1">
    <location>
        <begin position="62"/>
        <end position="90"/>
    </location>
</feature>
<dbReference type="PATRIC" id="fig|1263870.3.peg.5586"/>
<sequence>MDEGFLLDQFSDYRKDNLFWVSGTFSSYMMGHEHVLPVRSCRCPNCGLLLSYALERANALSPHSDALTPSESRQTSSTQRRSCDEVAVPG</sequence>
<dbReference type="EMBL" id="ANOH01000364">
    <property type="protein sequence ID" value="EMI53300.1"/>
    <property type="molecule type" value="Genomic_DNA"/>
</dbReference>
<accession>M5TVV3</accession>
<name>M5TVV3_9BACT</name>
<gene>
    <name evidence="2" type="ORF">RSSM_05273</name>
</gene>